<gene>
    <name evidence="5" type="ORF">R50_1904</name>
</gene>
<dbReference type="Pfam" id="PF07729">
    <property type="entry name" value="FCD"/>
    <property type="match status" value="1"/>
</dbReference>
<dbReference type="Pfam" id="PF00392">
    <property type="entry name" value="GntR"/>
    <property type="match status" value="1"/>
</dbReference>
<dbReference type="InterPro" id="IPR036388">
    <property type="entry name" value="WH-like_DNA-bd_sf"/>
</dbReference>
<dbReference type="KEGG" id="hfv:R50_1904"/>
<feature type="domain" description="HTH gntR-type" evidence="4">
    <location>
        <begin position="13"/>
        <end position="80"/>
    </location>
</feature>
<dbReference type="InterPro" id="IPR000524">
    <property type="entry name" value="Tscrpt_reg_HTH_GntR"/>
</dbReference>
<dbReference type="InterPro" id="IPR036390">
    <property type="entry name" value="WH_DNA-bd_sf"/>
</dbReference>
<evidence type="ECO:0000259" key="4">
    <source>
        <dbReference type="PROSITE" id="PS50949"/>
    </source>
</evidence>
<accession>A0A6F8ZIX5</accession>
<dbReference type="Proteomes" id="UP000503399">
    <property type="component" value="Chromosome"/>
</dbReference>
<protein>
    <submittedName>
        <fullName evidence="5">GntR family transcriptional regulator</fullName>
    </submittedName>
</protein>
<keyword evidence="1" id="KW-0805">Transcription regulation</keyword>
<keyword evidence="6" id="KW-1185">Reference proteome</keyword>
<dbReference type="SUPFAM" id="SSF46785">
    <property type="entry name" value="Winged helix' DNA-binding domain"/>
    <property type="match status" value="1"/>
</dbReference>
<dbReference type="InterPro" id="IPR011711">
    <property type="entry name" value="GntR_C"/>
</dbReference>
<proteinExistence type="predicted"/>
<dbReference type="AlphaFoldDB" id="A0A6F8ZIX5"/>
<evidence type="ECO:0000313" key="6">
    <source>
        <dbReference type="Proteomes" id="UP000503399"/>
    </source>
</evidence>
<dbReference type="GO" id="GO:0003677">
    <property type="term" value="F:DNA binding"/>
    <property type="evidence" value="ECO:0007669"/>
    <property type="project" value="UniProtKB-KW"/>
</dbReference>
<dbReference type="GO" id="GO:0003700">
    <property type="term" value="F:DNA-binding transcription factor activity"/>
    <property type="evidence" value="ECO:0007669"/>
    <property type="project" value="InterPro"/>
</dbReference>
<organism evidence="5 6">
    <name type="scientific">Candidatus Hydrogenisulfobacillus filiaventi</name>
    <dbReference type="NCBI Taxonomy" id="2707344"/>
    <lineage>
        <taxon>Bacteria</taxon>
        <taxon>Bacillati</taxon>
        <taxon>Bacillota</taxon>
        <taxon>Clostridia</taxon>
        <taxon>Eubacteriales</taxon>
        <taxon>Clostridiales Family XVII. Incertae Sedis</taxon>
        <taxon>Candidatus Hydrogenisulfobacillus</taxon>
    </lineage>
</organism>
<evidence type="ECO:0000256" key="1">
    <source>
        <dbReference type="ARBA" id="ARBA00023015"/>
    </source>
</evidence>
<sequence>MAEEEQPGEVRRRFISRDLYQLIRRQIITGEIPPGTVLKDQQLASRYAVSRTPVREALLKLETEELVQTKANRWTQVTRLDVDAAVQRYPIIWTLEALAVRMLPRRLTAEELAAMEAANAELADALDRHDAVAAAQADFRFHQIPVEASGNRELAKILAQLKTPLQRMEIAYFDRLFASRRSVEEHQAILDAFRAGRHDQVIAAIEENWRASLDRLAVLSRP</sequence>
<dbReference type="PRINTS" id="PR00035">
    <property type="entry name" value="HTHGNTR"/>
</dbReference>
<evidence type="ECO:0000256" key="3">
    <source>
        <dbReference type="ARBA" id="ARBA00023163"/>
    </source>
</evidence>
<name>A0A6F8ZIX5_9FIRM</name>
<dbReference type="Gene3D" id="1.10.10.10">
    <property type="entry name" value="Winged helix-like DNA-binding domain superfamily/Winged helix DNA-binding domain"/>
    <property type="match status" value="1"/>
</dbReference>
<keyword evidence="3" id="KW-0804">Transcription</keyword>
<reference evidence="5 6" key="1">
    <citation type="submission" date="2020-02" db="EMBL/GenBank/DDBJ databases">
        <authorList>
            <person name="Hogendoorn C."/>
        </authorList>
    </citation>
    <scope>NUCLEOTIDE SEQUENCE [LARGE SCALE GENOMIC DNA]</scope>
    <source>
        <strain evidence="5">R501</strain>
    </source>
</reference>
<dbReference type="SMART" id="SM00895">
    <property type="entry name" value="FCD"/>
    <property type="match status" value="1"/>
</dbReference>
<dbReference type="SMART" id="SM00345">
    <property type="entry name" value="HTH_GNTR"/>
    <property type="match status" value="1"/>
</dbReference>
<dbReference type="EMBL" id="LR778114">
    <property type="protein sequence ID" value="CAB1129401.1"/>
    <property type="molecule type" value="Genomic_DNA"/>
</dbReference>
<dbReference type="PANTHER" id="PTHR43537">
    <property type="entry name" value="TRANSCRIPTIONAL REGULATOR, GNTR FAMILY"/>
    <property type="match status" value="1"/>
</dbReference>
<dbReference type="InterPro" id="IPR008920">
    <property type="entry name" value="TF_FadR/GntR_C"/>
</dbReference>
<dbReference type="PROSITE" id="PS50949">
    <property type="entry name" value="HTH_GNTR"/>
    <property type="match status" value="1"/>
</dbReference>
<keyword evidence="2" id="KW-0238">DNA-binding</keyword>
<dbReference type="SUPFAM" id="SSF48008">
    <property type="entry name" value="GntR ligand-binding domain-like"/>
    <property type="match status" value="1"/>
</dbReference>
<dbReference type="Gene3D" id="1.20.120.530">
    <property type="entry name" value="GntR ligand-binding domain-like"/>
    <property type="match status" value="1"/>
</dbReference>
<dbReference type="PANTHER" id="PTHR43537:SF5">
    <property type="entry name" value="UXU OPERON TRANSCRIPTIONAL REGULATOR"/>
    <property type="match status" value="1"/>
</dbReference>
<evidence type="ECO:0000256" key="2">
    <source>
        <dbReference type="ARBA" id="ARBA00023125"/>
    </source>
</evidence>
<evidence type="ECO:0000313" key="5">
    <source>
        <dbReference type="EMBL" id="CAB1129401.1"/>
    </source>
</evidence>